<dbReference type="InterPro" id="IPR038606">
    <property type="entry name" value="To_sf"/>
</dbReference>
<feature type="chain" id="PRO_5043699431" evidence="4">
    <location>
        <begin position="19"/>
        <end position="255"/>
    </location>
</feature>
<dbReference type="Pfam" id="PF06585">
    <property type="entry name" value="JHBP"/>
    <property type="match status" value="1"/>
</dbReference>
<sequence length="255" mass="29185">MKYVLEVLLVYFTLTVESSQNDPKLPERPEFILPCNKSNPDINNCVIRSLNHLRPYLIQGMNNMHLPSIEPFKIDRMVIENGRGSFRIRAAFFNVTAYGASNYTIKSVKTDVNRYTLELAIGLPKIDIKGKYDVNGNVLLFPVRSKGEFWAIFLDVEAVAKLYGKEVTNKEGVRFMKIDKLAVDFRFKKSRFKIKDVINHGNIIGEAINQFINNNSEEIIKEMKPAAVIAISNHFKSFLNAVILQYPLKLWLPDA</sequence>
<dbReference type="Gene3D" id="3.15.10.30">
    <property type="entry name" value="Haemolymph juvenile hormone binding protein"/>
    <property type="match status" value="1"/>
</dbReference>
<organism evidence="5 6">
    <name type="scientific">Henosepilachna vigintioctopunctata</name>
    <dbReference type="NCBI Taxonomy" id="420089"/>
    <lineage>
        <taxon>Eukaryota</taxon>
        <taxon>Metazoa</taxon>
        <taxon>Ecdysozoa</taxon>
        <taxon>Arthropoda</taxon>
        <taxon>Hexapoda</taxon>
        <taxon>Insecta</taxon>
        <taxon>Pterygota</taxon>
        <taxon>Neoptera</taxon>
        <taxon>Endopterygota</taxon>
        <taxon>Coleoptera</taxon>
        <taxon>Polyphaga</taxon>
        <taxon>Cucujiformia</taxon>
        <taxon>Coccinelloidea</taxon>
        <taxon>Coccinellidae</taxon>
        <taxon>Epilachninae</taxon>
        <taxon>Epilachnini</taxon>
        <taxon>Henosepilachna</taxon>
    </lineage>
</organism>
<keyword evidence="6" id="KW-1185">Reference proteome</keyword>
<evidence type="ECO:0000313" key="6">
    <source>
        <dbReference type="Proteomes" id="UP001431783"/>
    </source>
</evidence>
<dbReference type="AlphaFoldDB" id="A0AAW1V6X9"/>
<dbReference type="PANTHER" id="PTHR11008">
    <property type="entry name" value="PROTEIN TAKEOUT-LIKE PROTEIN"/>
    <property type="match status" value="1"/>
</dbReference>
<gene>
    <name evidence="5" type="ORF">WA026_000752</name>
</gene>
<keyword evidence="2" id="KW-0090">Biological rhythms</keyword>
<evidence type="ECO:0000256" key="1">
    <source>
        <dbReference type="ARBA" id="ARBA00022729"/>
    </source>
</evidence>
<dbReference type="GO" id="GO:0005615">
    <property type="term" value="C:extracellular space"/>
    <property type="evidence" value="ECO:0007669"/>
    <property type="project" value="TreeGrafter"/>
</dbReference>
<dbReference type="Proteomes" id="UP001431783">
    <property type="component" value="Unassembled WGS sequence"/>
</dbReference>
<dbReference type="EMBL" id="JARQZJ010000121">
    <property type="protein sequence ID" value="KAK9888502.1"/>
    <property type="molecule type" value="Genomic_DNA"/>
</dbReference>
<comment type="similarity">
    <text evidence="3">Belongs to the TO family.</text>
</comment>
<evidence type="ECO:0000256" key="2">
    <source>
        <dbReference type="ARBA" id="ARBA00023108"/>
    </source>
</evidence>
<dbReference type="InterPro" id="IPR010562">
    <property type="entry name" value="Haemolymph_juvenile_hormone-bd"/>
</dbReference>
<dbReference type="SMART" id="SM00700">
    <property type="entry name" value="JHBP"/>
    <property type="match status" value="1"/>
</dbReference>
<reference evidence="5 6" key="1">
    <citation type="submission" date="2023-03" db="EMBL/GenBank/DDBJ databases">
        <title>Genome insight into feeding habits of ladybird beetles.</title>
        <authorList>
            <person name="Li H.-S."/>
            <person name="Huang Y.-H."/>
            <person name="Pang H."/>
        </authorList>
    </citation>
    <scope>NUCLEOTIDE SEQUENCE [LARGE SCALE GENOMIC DNA]</scope>
    <source>
        <strain evidence="5">SYSU_2023b</strain>
        <tissue evidence="5">Whole body</tissue>
    </source>
</reference>
<feature type="signal peptide" evidence="4">
    <location>
        <begin position="1"/>
        <end position="18"/>
    </location>
</feature>
<evidence type="ECO:0000256" key="4">
    <source>
        <dbReference type="SAM" id="SignalP"/>
    </source>
</evidence>
<accession>A0AAW1V6X9</accession>
<name>A0AAW1V6X9_9CUCU</name>
<keyword evidence="1 4" id="KW-0732">Signal</keyword>
<evidence type="ECO:0000256" key="3">
    <source>
        <dbReference type="ARBA" id="ARBA00060902"/>
    </source>
</evidence>
<proteinExistence type="inferred from homology"/>
<dbReference type="FunFam" id="3.15.10.30:FF:000001">
    <property type="entry name" value="Takeout-like protein 1"/>
    <property type="match status" value="1"/>
</dbReference>
<evidence type="ECO:0000313" key="5">
    <source>
        <dbReference type="EMBL" id="KAK9888502.1"/>
    </source>
</evidence>
<dbReference type="PANTHER" id="PTHR11008:SF35">
    <property type="entry name" value="PROTEIN TAKEOUT-LIKE PROTEIN"/>
    <property type="match status" value="1"/>
</dbReference>
<protein>
    <submittedName>
        <fullName evidence="5">Uncharacterized protein</fullName>
    </submittedName>
</protein>
<comment type="caution">
    <text evidence="5">The sequence shown here is derived from an EMBL/GenBank/DDBJ whole genome shotgun (WGS) entry which is preliminary data.</text>
</comment>
<dbReference type="GO" id="GO:0007623">
    <property type="term" value="P:circadian rhythm"/>
    <property type="evidence" value="ECO:0007669"/>
    <property type="project" value="UniProtKB-ARBA"/>
</dbReference>